<dbReference type="Gene3D" id="1.10.10.10">
    <property type="entry name" value="Winged helix-like DNA-binding domain superfamily/Winged helix DNA-binding domain"/>
    <property type="match status" value="1"/>
</dbReference>
<name>A0A3Q0J1Y6_DIACI</name>
<evidence type="ECO:0000256" key="2">
    <source>
        <dbReference type="ARBA" id="ARBA00004123"/>
    </source>
</evidence>
<evidence type="ECO:0000256" key="14">
    <source>
        <dbReference type="ARBA" id="ARBA00023242"/>
    </source>
</evidence>
<evidence type="ECO:0000313" key="18">
    <source>
        <dbReference type="RefSeq" id="XP_026680715.1"/>
    </source>
</evidence>
<keyword evidence="10" id="KW-0833">Ubl conjugation pathway</keyword>
<keyword evidence="13" id="KW-0234">DNA repair</keyword>
<sequence length="213" mass="24674">MDWSDNHRYFMQYVMSHRMIEKTQLQKIHEKIFGEEQNFQATLDLIDTKIPKLGLRLVQKNCESNGLLYLILIPLWYQDTVISLNSYSEPQLNMFKSIVHKIIEDGEISVAECLHLAGDKLSLKDANDTLVSFINAKYFLQIDDNIRLSILGILELEPYFKKYFSELLKQCNLCKSGVFYGTSCECGQYYHGYCLDRYRTARGSSDSCPTCST</sequence>
<evidence type="ECO:0000256" key="7">
    <source>
        <dbReference type="ARBA" id="ARBA00022723"/>
    </source>
</evidence>
<dbReference type="STRING" id="121845.A0A3Q0J1Y6"/>
<dbReference type="Proteomes" id="UP000079169">
    <property type="component" value="Unplaced"/>
</dbReference>
<dbReference type="OMA" id="WTQMGYF"/>
<comment type="subcellular location">
    <subcellularLocation>
        <location evidence="2">Nucleus</location>
    </subcellularLocation>
</comment>
<dbReference type="AlphaFoldDB" id="A0A3Q0J1Y6"/>
<feature type="domain" description="RING-type" evidence="16">
    <location>
        <begin position="171"/>
        <end position="212"/>
    </location>
</feature>
<dbReference type="Pfam" id="PF08746">
    <property type="entry name" value="zf-RING-like"/>
    <property type="match status" value="1"/>
</dbReference>
<evidence type="ECO:0000313" key="17">
    <source>
        <dbReference type="Proteomes" id="UP000079169"/>
    </source>
</evidence>
<dbReference type="InterPro" id="IPR001841">
    <property type="entry name" value="Znf_RING"/>
</dbReference>
<dbReference type="RefSeq" id="XP_026680715.1">
    <property type="nucleotide sequence ID" value="XM_026824914.1"/>
</dbReference>
<evidence type="ECO:0000256" key="3">
    <source>
        <dbReference type="ARBA" id="ARBA00010258"/>
    </source>
</evidence>
<dbReference type="GO" id="GO:0000724">
    <property type="term" value="P:double-strand break repair via homologous recombination"/>
    <property type="evidence" value="ECO:0007669"/>
    <property type="project" value="TreeGrafter"/>
</dbReference>
<keyword evidence="11" id="KW-0862">Zinc</keyword>
<dbReference type="CTD" id="33938"/>
<evidence type="ECO:0000256" key="4">
    <source>
        <dbReference type="ARBA" id="ARBA00012483"/>
    </source>
</evidence>
<dbReference type="KEGG" id="dci:103511031"/>
<evidence type="ECO:0000256" key="12">
    <source>
        <dbReference type="ARBA" id="ARBA00023172"/>
    </source>
</evidence>
<keyword evidence="14" id="KW-0539">Nucleus</keyword>
<keyword evidence="17" id="KW-1185">Reference proteome</keyword>
<accession>A0A3Q0J1Y6</accession>
<dbReference type="GO" id="GO:0061630">
    <property type="term" value="F:ubiquitin protein ligase activity"/>
    <property type="evidence" value="ECO:0007669"/>
    <property type="project" value="UniProtKB-EC"/>
</dbReference>
<dbReference type="GO" id="GO:0008270">
    <property type="term" value="F:zinc ion binding"/>
    <property type="evidence" value="ECO:0007669"/>
    <property type="project" value="UniProtKB-KW"/>
</dbReference>
<evidence type="ECO:0000256" key="1">
    <source>
        <dbReference type="ARBA" id="ARBA00000900"/>
    </source>
</evidence>
<reference evidence="18" key="1">
    <citation type="submission" date="2025-08" db="UniProtKB">
        <authorList>
            <consortium name="RefSeq"/>
        </authorList>
    </citation>
    <scope>IDENTIFICATION</scope>
</reference>
<dbReference type="GO" id="GO:0005634">
    <property type="term" value="C:nucleus"/>
    <property type="evidence" value="ECO:0007669"/>
    <property type="project" value="UniProtKB-SubCell"/>
</dbReference>
<keyword evidence="6" id="KW-0808">Transferase</keyword>
<dbReference type="EC" id="2.3.2.27" evidence="4"/>
<comment type="similarity">
    <text evidence="3">Belongs to the NSE1 family.</text>
</comment>
<keyword evidence="7" id="KW-0479">Metal-binding</keyword>
<evidence type="ECO:0000256" key="13">
    <source>
        <dbReference type="ARBA" id="ARBA00023204"/>
    </source>
</evidence>
<evidence type="ECO:0000256" key="9">
    <source>
        <dbReference type="ARBA" id="ARBA00022771"/>
    </source>
</evidence>
<dbReference type="PaxDb" id="121845-A0A3Q0J1Y6"/>
<evidence type="ECO:0000256" key="8">
    <source>
        <dbReference type="ARBA" id="ARBA00022763"/>
    </source>
</evidence>
<evidence type="ECO:0000259" key="16">
    <source>
        <dbReference type="PROSITE" id="PS50089"/>
    </source>
</evidence>
<keyword evidence="12" id="KW-0233">DNA recombination</keyword>
<comment type="catalytic activity">
    <reaction evidence="1">
        <text>S-ubiquitinyl-[E2 ubiquitin-conjugating enzyme]-L-cysteine + [acceptor protein]-L-lysine = [E2 ubiquitin-conjugating enzyme]-L-cysteine + N(6)-ubiquitinyl-[acceptor protein]-L-lysine.</text>
        <dbReference type="EC" id="2.3.2.27"/>
    </reaction>
</comment>
<evidence type="ECO:0000256" key="5">
    <source>
        <dbReference type="ARBA" id="ARBA00019422"/>
    </source>
</evidence>
<dbReference type="PANTHER" id="PTHR20973:SF0">
    <property type="entry name" value="NON-STRUCTURAL MAINTENANCE OF CHROMOSOMES ELEMENT 1 HOMOLOG"/>
    <property type="match status" value="1"/>
</dbReference>
<dbReference type="InterPro" id="IPR011513">
    <property type="entry name" value="Nse1"/>
</dbReference>
<evidence type="ECO:0000256" key="10">
    <source>
        <dbReference type="ARBA" id="ARBA00022786"/>
    </source>
</evidence>
<keyword evidence="8" id="KW-0227">DNA damage</keyword>
<gene>
    <name evidence="18" type="primary">LOC103511031</name>
</gene>
<dbReference type="GO" id="GO:0030915">
    <property type="term" value="C:Smc5-Smc6 complex"/>
    <property type="evidence" value="ECO:0007669"/>
    <property type="project" value="InterPro"/>
</dbReference>
<evidence type="ECO:0000256" key="11">
    <source>
        <dbReference type="ARBA" id="ARBA00022833"/>
    </source>
</evidence>
<dbReference type="InterPro" id="IPR014857">
    <property type="entry name" value="Nse1_RING_C4HC3-type"/>
</dbReference>
<dbReference type="SUPFAM" id="SSF57850">
    <property type="entry name" value="RING/U-box"/>
    <property type="match status" value="1"/>
</dbReference>
<dbReference type="Gene3D" id="3.90.1150.220">
    <property type="match status" value="1"/>
</dbReference>
<dbReference type="InterPro" id="IPR013083">
    <property type="entry name" value="Znf_RING/FYVE/PHD"/>
</dbReference>
<evidence type="ECO:0000256" key="15">
    <source>
        <dbReference type="PROSITE-ProRule" id="PRU00175"/>
    </source>
</evidence>
<organism evidence="17 18">
    <name type="scientific">Diaphorina citri</name>
    <name type="common">Asian citrus psyllid</name>
    <dbReference type="NCBI Taxonomy" id="121845"/>
    <lineage>
        <taxon>Eukaryota</taxon>
        <taxon>Metazoa</taxon>
        <taxon>Ecdysozoa</taxon>
        <taxon>Arthropoda</taxon>
        <taxon>Hexapoda</taxon>
        <taxon>Insecta</taxon>
        <taxon>Pterygota</taxon>
        <taxon>Neoptera</taxon>
        <taxon>Paraneoptera</taxon>
        <taxon>Hemiptera</taxon>
        <taxon>Sternorrhyncha</taxon>
        <taxon>Psylloidea</taxon>
        <taxon>Psyllidae</taxon>
        <taxon>Diaphorininae</taxon>
        <taxon>Diaphorina</taxon>
    </lineage>
</organism>
<dbReference type="InterPro" id="IPR036388">
    <property type="entry name" value="WH-like_DNA-bd_sf"/>
</dbReference>
<dbReference type="GeneID" id="103511031"/>
<keyword evidence="9 15" id="KW-0863">Zinc-finger</keyword>
<dbReference type="PANTHER" id="PTHR20973">
    <property type="entry name" value="NON-SMC ELEMENT 1-RELATED"/>
    <property type="match status" value="1"/>
</dbReference>
<proteinExistence type="inferred from homology"/>
<dbReference type="PROSITE" id="PS50089">
    <property type="entry name" value="ZF_RING_2"/>
    <property type="match status" value="1"/>
</dbReference>
<protein>
    <recommendedName>
        <fullName evidence="5">Non-structural maintenance of chromosomes element 1 homolog</fullName>
        <ecNumber evidence="4">2.3.2.27</ecNumber>
    </recommendedName>
</protein>
<dbReference type="Gene3D" id="3.30.40.10">
    <property type="entry name" value="Zinc/RING finger domain, C3HC4 (zinc finger)"/>
    <property type="match status" value="1"/>
</dbReference>
<evidence type="ECO:0000256" key="6">
    <source>
        <dbReference type="ARBA" id="ARBA00022679"/>
    </source>
</evidence>